<evidence type="ECO:0000313" key="1">
    <source>
        <dbReference type="EMBL" id="TFD96716.1"/>
    </source>
</evidence>
<keyword evidence="2" id="KW-1185">Reference proteome</keyword>
<dbReference type="RefSeq" id="WP_134436039.1">
    <property type="nucleotide sequence ID" value="NZ_SOML01000004.1"/>
</dbReference>
<name>A0A4Y8L879_9BACT</name>
<dbReference type="EMBL" id="SOML01000004">
    <property type="protein sequence ID" value="TFD96716.1"/>
    <property type="molecule type" value="Genomic_DNA"/>
</dbReference>
<comment type="caution">
    <text evidence="1">The sequence shown here is derived from an EMBL/GenBank/DDBJ whole genome shotgun (WGS) entry which is preliminary data.</text>
</comment>
<gene>
    <name evidence="1" type="ORF">E2605_07805</name>
</gene>
<evidence type="ECO:0000313" key="2">
    <source>
        <dbReference type="Proteomes" id="UP000297861"/>
    </source>
</evidence>
<proteinExistence type="predicted"/>
<sequence length="96" mass="11281">MGLIIERKMKEIKQGDFIKFISKSQIRPNIEYAMILDIYDLFDGGKGIHHCTPRTEDQVNSLMNQSWTPISQIKEYEHFESLEAIKKDMRNTGYVK</sequence>
<dbReference type="AlphaFoldDB" id="A0A4Y8L879"/>
<organism evidence="1 2">
    <name type="scientific">Dysgonomonas capnocytophagoides</name>
    <dbReference type="NCBI Taxonomy" id="45254"/>
    <lineage>
        <taxon>Bacteria</taxon>
        <taxon>Pseudomonadati</taxon>
        <taxon>Bacteroidota</taxon>
        <taxon>Bacteroidia</taxon>
        <taxon>Bacteroidales</taxon>
        <taxon>Dysgonomonadaceae</taxon>
        <taxon>Dysgonomonas</taxon>
    </lineage>
</organism>
<dbReference type="Proteomes" id="UP000297861">
    <property type="component" value="Unassembled WGS sequence"/>
</dbReference>
<protein>
    <submittedName>
        <fullName evidence="1">Uncharacterized protein</fullName>
    </submittedName>
</protein>
<accession>A0A4Y8L879</accession>
<reference evidence="1 2" key="1">
    <citation type="submission" date="2019-03" db="EMBL/GenBank/DDBJ databases">
        <title>San Antonio Military Medical Center submission to MRSN (WRAIR), pending publication.</title>
        <authorList>
            <person name="Blyth D.M."/>
            <person name="Mccarthy S.L."/>
            <person name="Schall S.E."/>
            <person name="Stam J.A."/>
            <person name="Ong A.C."/>
            <person name="Mcgann P.T."/>
        </authorList>
    </citation>
    <scope>NUCLEOTIDE SEQUENCE [LARGE SCALE GENOMIC DNA]</scope>
    <source>
        <strain evidence="1 2">MRSN571793</strain>
    </source>
</reference>